<evidence type="ECO:0000256" key="2">
    <source>
        <dbReference type="SAM" id="Phobius"/>
    </source>
</evidence>
<feature type="compositionally biased region" description="Polar residues" evidence="1">
    <location>
        <begin position="11"/>
        <end position="23"/>
    </location>
</feature>
<dbReference type="Proteomes" id="UP000607653">
    <property type="component" value="Unassembled WGS sequence"/>
</dbReference>
<gene>
    <name evidence="3" type="ORF">HUJ06_005670</name>
</gene>
<accession>A0A822YR83</accession>
<keyword evidence="2" id="KW-1133">Transmembrane helix</keyword>
<proteinExistence type="predicted"/>
<name>A0A822YR83_NELNU</name>
<feature type="region of interest" description="Disordered" evidence="1">
    <location>
        <begin position="1"/>
        <end position="32"/>
    </location>
</feature>
<organism evidence="3 4">
    <name type="scientific">Nelumbo nucifera</name>
    <name type="common">Sacred lotus</name>
    <dbReference type="NCBI Taxonomy" id="4432"/>
    <lineage>
        <taxon>Eukaryota</taxon>
        <taxon>Viridiplantae</taxon>
        <taxon>Streptophyta</taxon>
        <taxon>Embryophyta</taxon>
        <taxon>Tracheophyta</taxon>
        <taxon>Spermatophyta</taxon>
        <taxon>Magnoliopsida</taxon>
        <taxon>Proteales</taxon>
        <taxon>Nelumbonaceae</taxon>
        <taxon>Nelumbo</taxon>
    </lineage>
</organism>
<keyword evidence="2" id="KW-0812">Transmembrane</keyword>
<keyword evidence="2" id="KW-0472">Membrane</keyword>
<evidence type="ECO:0000256" key="1">
    <source>
        <dbReference type="SAM" id="MobiDB-lite"/>
    </source>
</evidence>
<sequence length="83" mass="9896">MVGKEEKSKVKWTQTSNSNQKTCNSNKNSSPHPSHFCLFHFDIFRIIYFFLWFKHSTSFERFKWFGQLVLITSMGFFQFMGLG</sequence>
<reference evidence="3 4" key="1">
    <citation type="journal article" date="2020" name="Mol. Biol. Evol.">
        <title>Distinct Expression and Methylation Patterns for Genes with Different Fates following a Single Whole-Genome Duplication in Flowering Plants.</title>
        <authorList>
            <person name="Shi T."/>
            <person name="Rahmani R.S."/>
            <person name="Gugger P.F."/>
            <person name="Wang M."/>
            <person name="Li H."/>
            <person name="Zhang Y."/>
            <person name="Li Z."/>
            <person name="Wang Q."/>
            <person name="Van de Peer Y."/>
            <person name="Marchal K."/>
            <person name="Chen J."/>
        </authorList>
    </citation>
    <scope>NUCLEOTIDE SEQUENCE [LARGE SCALE GENOMIC DNA]</scope>
    <source>
        <tissue evidence="3">Leaf</tissue>
    </source>
</reference>
<dbReference type="EMBL" id="DUZY01000004">
    <property type="protein sequence ID" value="DAD35030.1"/>
    <property type="molecule type" value="Genomic_DNA"/>
</dbReference>
<protein>
    <submittedName>
        <fullName evidence="3">Uncharacterized protein</fullName>
    </submittedName>
</protein>
<evidence type="ECO:0000313" key="3">
    <source>
        <dbReference type="EMBL" id="DAD35030.1"/>
    </source>
</evidence>
<feature type="transmembrane region" description="Helical" evidence="2">
    <location>
        <begin position="64"/>
        <end position="82"/>
    </location>
</feature>
<dbReference type="AlphaFoldDB" id="A0A822YR83"/>
<evidence type="ECO:0000313" key="4">
    <source>
        <dbReference type="Proteomes" id="UP000607653"/>
    </source>
</evidence>
<keyword evidence="4" id="KW-1185">Reference proteome</keyword>
<comment type="caution">
    <text evidence="3">The sequence shown here is derived from an EMBL/GenBank/DDBJ whole genome shotgun (WGS) entry which is preliminary data.</text>
</comment>